<dbReference type="Proteomes" id="UP001213979">
    <property type="component" value="Unassembled WGS sequence"/>
</dbReference>
<keyword evidence="1" id="KW-0812">Transmembrane</keyword>
<feature type="transmembrane region" description="Helical" evidence="1">
    <location>
        <begin position="12"/>
        <end position="29"/>
    </location>
</feature>
<evidence type="ECO:0000313" key="3">
    <source>
        <dbReference type="Proteomes" id="UP001213979"/>
    </source>
</evidence>
<keyword evidence="3" id="KW-1185">Reference proteome</keyword>
<protein>
    <submittedName>
        <fullName evidence="2">Uncharacterized protein</fullName>
    </submittedName>
</protein>
<organism evidence="2 3">
    <name type="scientific">Anoxybacteroides rupiense</name>
    <dbReference type="NCBI Taxonomy" id="311460"/>
    <lineage>
        <taxon>Bacteria</taxon>
        <taxon>Bacillati</taxon>
        <taxon>Bacillota</taxon>
        <taxon>Bacilli</taxon>
        <taxon>Bacillales</taxon>
        <taxon>Anoxybacillaceae</taxon>
        <taxon>Anoxybacteroides</taxon>
    </lineage>
</organism>
<gene>
    <name evidence="2" type="ORF">PNH38_16930</name>
</gene>
<evidence type="ECO:0000256" key="1">
    <source>
        <dbReference type="SAM" id="Phobius"/>
    </source>
</evidence>
<comment type="caution">
    <text evidence="2">The sequence shown here is derived from an EMBL/GenBank/DDBJ whole genome shotgun (WGS) entry which is preliminary data.</text>
</comment>
<dbReference type="RefSeq" id="WP_044744740.1">
    <property type="nucleotide sequence ID" value="NZ_JAGUQN010000012.1"/>
</dbReference>
<proteinExistence type="predicted"/>
<feature type="transmembrane region" description="Helical" evidence="1">
    <location>
        <begin position="62"/>
        <end position="79"/>
    </location>
</feature>
<evidence type="ECO:0000313" key="2">
    <source>
        <dbReference type="EMBL" id="MDE8565531.1"/>
    </source>
</evidence>
<dbReference type="EMBL" id="JAQOTG010000025">
    <property type="protein sequence ID" value="MDE8565531.1"/>
    <property type="molecule type" value="Genomic_DNA"/>
</dbReference>
<sequence>MNILKDPNKMKFLSLVVALIGFILILNSPKLGSTSTSSWVRSIGGSVGSDEYLQMLKGYMDSYRMIGAILLFTGLFSFFNNKGNR</sequence>
<reference evidence="2 3" key="1">
    <citation type="submission" date="2023-01" db="EMBL/GenBank/DDBJ databases">
        <title>Genome-based reclassification of Anoxybacillus geothermalis as a later heterotypic synonym of Anoxybacillus rupiensis.</title>
        <authorList>
            <person name="Inan Bektas K."/>
            <person name="Canakci S."/>
            <person name="Belduz A.A."/>
            <person name="Guler H.H."/>
        </authorList>
    </citation>
    <scope>NUCLEOTIDE SEQUENCE [LARGE SCALE GENOMIC DNA]</scope>
    <source>
        <strain evidence="2 3">DSM 17127</strain>
    </source>
</reference>
<accession>A0ABT5W887</accession>
<name>A0ABT5W887_9BACL</name>
<keyword evidence="1" id="KW-1133">Transmembrane helix</keyword>
<keyword evidence="1" id="KW-0472">Membrane</keyword>